<dbReference type="EMBL" id="BGPR01006087">
    <property type="protein sequence ID" value="GBN15976.1"/>
    <property type="molecule type" value="Genomic_DNA"/>
</dbReference>
<proteinExistence type="predicted"/>
<dbReference type="AlphaFoldDB" id="A0A4Y2LQX9"/>
<gene>
    <name evidence="1" type="ORF">AVEN_21232_1</name>
</gene>
<evidence type="ECO:0000313" key="2">
    <source>
        <dbReference type="Proteomes" id="UP000499080"/>
    </source>
</evidence>
<keyword evidence="2" id="KW-1185">Reference proteome</keyword>
<organism evidence="1 2">
    <name type="scientific">Araneus ventricosus</name>
    <name type="common">Orbweaver spider</name>
    <name type="synonym">Epeira ventricosa</name>
    <dbReference type="NCBI Taxonomy" id="182803"/>
    <lineage>
        <taxon>Eukaryota</taxon>
        <taxon>Metazoa</taxon>
        <taxon>Ecdysozoa</taxon>
        <taxon>Arthropoda</taxon>
        <taxon>Chelicerata</taxon>
        <taxon>Arachnida</taxon>
        <taxon>Araneae</taxon>
        <taxon>Araneomorphae</taxon>
        <taxon>Entelegynae</taxon>
        <taxon>Araneoidea</taxon>
        <taxon>Araneidae</taxon>
        <taxon>Araneus</taxon>
    </lineage>
</organism>
<dbReference type="Proteomes" id="UP000499080">
    <property type="component" value="Unassembled WGS sequence"/>
</dbReference>
<accession>A0A4Y2LQX9</accession>
<sequence>MTKTFELATPVQTFTPCQQEEVRPSTSDYLYLAHERDITLVQSGFEPKALKPTYFPYIGMTQTSTSAANFVTLAQGLPTFCPLPSP</sequence>
<reference evidence="1 2" key="1">
    <citation type="journal article" date="2019" name="Sci. Rep.">
        <title>Orb-weaving spider Araneus ventricosus genome elucidates the spidroin gene catalogue.</title>
        <authorList>
            <person name="Kono N."/>
            <person name="Nakamura H."/>
            <person name="Ohtoshi R."/>
            <person name="Moran D.A.P."/>
            <person name="Shinohara A."/>
            <person name="Yoshida Y."/>
            <person name="Fujiwara M."/>
            <person name="Mori M."/>
            <person name="Tomita M."/>
            <person name="Arakawa K."/>
        </authorList>
    </citation>
    <scope>NUCLEOTIDE SEQUENCE [LARGE SCALE GENOMIC DNA]</scope>
</reference>
<evidence type="ECO:0000313" key="1">
    <source>
        <dbReference type="EMBL" id="GBN15976.1"/>
    </source>
</evidence>
<name>A0A4Y2LQX9_ARAVE</name>
<comment type="caution">
    <text evidence="1">The sequence shown here is derived from an EMBL/GenBank/DDBJ whole genome shotgun (WGS) entry which is preliminary data.</text>
</comment>
<protein>
    <submittedName>
        <fullName evidence="1">Uncharacterized protein</fullName>
    </submittedName>
</protein>